<sequence length="1025" mass="116026">MDIGKSARHHTGRRTVAPSRLGRGKAPCLTLHFAPAFLFSRFISLTCTHRAPFTYPDSPPAVTVWLSRLSSRLLRSPQARSFASARARGPAPDKGQYIFTTFHYSRPQRTRLAVKMSSSDDDQPLAKANNQAKSNERISKEEDRKMDAEIPSNPDVEPGISIRMGPVDDMDVDAPATNGHGNMNGKRKARTSVTNGQSYKDASTSEDDDKPLSKRRRTTPKANGRKDGSDSELSDAPLKARALPKASAAQIGESSDSDVPLTTKLTKKKVEIEKAADRDAKTMRAKDKAAPKRKTKVESDSDDDVPLAKKKAPAKKVAVKKANGVKKEESDSDAPLAKKPSAKKAKTAAATPVKKAAAKGKAKKEETEQDEEAENDEDEYRWWEDPGKSDGTKKWDTLEHNGVVFPPEYEPLPKHVKFVYDGVPLTLHKDAEEVATFYGSMLNSTHNVENPTFNKNFFEDFTAILNKTGHGKDKDGKTIKITKFEKCDFKPIFEWFDSERAKKKALPAAEKKALKAEKDAAEAPYMYCIWDGRKQKVGNFRVEPPGLFRGRGEHPKTGRVKKRVAPEQITINIGENAKVPEPPAGHRWKEVKHDHEGTWLAMWQENINGAYKYVMLAANSDVKGQSDYKKFEKARELKKHIDRIRKDYRKDLNSKMMADRQRATAIYLIDQFALRAGNEKGEDEADTVGCCSLKFQHITLKPPETVIFDFLGKDSIRFYDEVKVDPQVFKNLKLFKKEPKTTGDDIFDRLTTSALNKHLNSYMTGLTAKVFRTYNASYTMARLLKEMKATGSIQERVKAYNDANREVAILCNHKRTVAASHATSIEKMNEKINGLRYQAWRTKMMMIDVDPKIKKKKGAEYFERPADLDSEWVKQHQEAEVEELRQKITKKFEKDNEKLAADGEKQMKAKELEERLVKVKELAAKYKKENKTGKVEAEGKGPTVEKLEANVEKIMQRIETMKIQMEDKEGNKEVALGTSKINYIDPRLTVVFSKKFNVPIEKFFSKTLREKFDWAIKSVDEDWEF</sequence>
<evidence type="ECO:0000256" key="5">
    <source>
        <dbReference type="ARBA" id="ARBA00023235"/>
    </source>
</evidence>
<evidence type="ECO:0000256" key="7">
    <source>
        <dbReference type="RuleBase" id="RU365101"/>
    </source>
</evidence>
<organism evidence="12">
    <name type="scientific">Leptosphaeria maculans (strain JN3 / isolate v23.1.3 / race Av1-4-5-6-7-8)</name>
    <name type="common">Blackleg fungus</name>
    <name type="synonym">Phoma lingam</name>
    <dbReference type="NCBI Taxonomy" id="985895"/>
    <lineage>
        <taxon>Eukaryota</taxon>
        <taxon>Fungi</taxon>
        <taxon>Dikarya</taxon>
        <taxon>Ascomycota</taxon>
        <taxon>Pezizomycotina</taxon>
        <taxon>Dothideomycetes</taxon>
        <taxon>Pleosporomycetidae</taxon>
        <taxon>Pleosporales</taxon>
        <taxon>Pleosporineae</taxon>
        <taxon>Leptosphaeriaceae</taxon>
        <taxon>Plenodomus</taxon>
        <taxon>Plenodomus lingam/Leptosphaeria maculans species complex</taxon>
    </lineage>
</organism>
<comment type="similarity">
    <text evidence="2 6 7">Belongs to the type IB topoisomerase family.</text>
</comment>
<keyword evidence="5 6" id="KW-0413">Isomerase</keyword>
<dbReference type="GO" id="GO:0007076">
    <property type="term" value="P:mitotic chromosome condensation"/>
    <property type="evidence" value="ECO:0007669"/>
    <property type="project" value="EnsemblFungi"/>
</dbReference>
<accession>E4ZXG5</accession>
<dbReference type="CDD" id="cd00660">
    <property type="entry name" value="Topoisomer_IB_N"/>
    <property type="match status" value="1"/>
</dbReference>
<dbReference type="SMART" id="SM00435">
    <property type="entry name" value="TOPEUc"/>
    <property type="match status" value="1"/>
</dbReference>
<evidence type="ECO:0000256" key="6">
    <source>
        <dbReference type="PROSITE-ProRule" id="PRU01382"/>
    </source>
</evidence>
<dbReference type="STRING" id="985895.E4ZXG5"/>
<feature type="compositionally biased region" description="Basic and acidic residues" evidence="9">
    <location>
        <begin position="268"/>
        <end position="290"/>
    </location>
</feature>
<dbReference type="OMA" id="HRWKEVK"/>
<dbReference type="GO" id="GO:0005694">
    <property type="term" value="C:chromosome"/>
    <property type="evidence" value="ECO:0007669"/>
    <property type="project" value="InterPro"/>
</dbReference>
<proteinExistence type="inferred from homology"/>
<dbReference type="InterPro" id="IPR001631">
    <property type="entry name" value="TopoI"/>
</dbReference>
<evidence type="ECO:0000259" key="10">
    <source>
        <dbReference type="SMART" id="SM00435"/>
    </source>
</evidence>
<dbReference type="InterPro" id="IPR013499">
    <property type="entry name" value="TopoI_euk"/>
</dbReference>
<feature type="compositionally biased region" description="Basic residues" evidence="9">
    <location>
        <begin position="1"/>
        <end position="13"/>
    </location>
</feature>
<feature type="region of interest" description="Disordered" evidence="9">
    <location>
        <begin position="1"/>
        <end position="20"/>
    </location>
</feature>
<dbReference type="PANTHER" id="PTHR10290">
    <property type="entry name" value="DNA TOPOISOMERASE I"/>
    <property type="match status" value="1"/>
</dbReference>
<dbReference type="HOGENOM" id="CLU_009193_1_1_1"/>
<feature type="domain" description="DNA topoisomerase I eukaryotic-type" evidence="10">
    <location>
        <begin position="547"/>
        <end position="997"/>
    </location>
</feature>
<dbReference type="GO" id="GO:0005739">
    <property type="term" value="C:mitochondrion"/>
    <property type="evidence" value="ECO:0007669"/>
    <property type="project" value="EnsemblFungi"/>
</dbReference>
<dbReference type="Gene3D" id="2.170.11.10">
    <property type="entry name" value="DNA Topoisomerase I, domain 2"/>
    <property type="match status" value="1"/>
</dbReference>
<dbReference type="InterPro" id="IPR011010">
    <property type="entry name" value="DNA_brk_join_enz"/>
</dbReference>
<dbReference type="InParanoid" id="E4ZXG5"/>
<evidence type="ECO:0000256" key="1">
    <source>
        <dbReference type="ARBA" id="ARBA00000213"/>
    </source>
</evidence>
<dbReference type="SUPFAM" id="SSF56349">
    <property type="entry name" value="DNA breaking-rejoining enzymes"/>
    <property type="match status" value="1"/>
</dbReference>
<dbReference type="SUPFAM" id="SSF56741">
    <property type="entry name" value="Eukaryotic DNA topoisomerase I, N-terminal DNA-binding fragment"/>
    <property type="match status" value="1"/>
</dbReference>
<dbReference type="GO" id="GO:0006271">
    <property type="term" value="P:DNA strand elongation involved in DNA replication"/>
    <property type="evidence" value="ECO:0007669"/>
    <property type="project" value="EnsemblFungi"/>
</dbReference>
<keyword evidence="4 6" id="KW-0238">DNA-binding</keyword>
<reference evidence="12" key="1">
    <citation type="journal article" date="2011" name="Nat. Commun.">
        <title>Effector diversification within compartments of the Leptosphaeria maculans genome affected by Repeat-Induced Point mutations.</title>
        <authorList>
            <person name="Rouxel T."/>
            <person name="Grandaubert J."/>
            <person name="Hane J.K."/>
            <person name="Hoede C."/>
            <person name="van de Wouw A.P."/>
            <person name="Couloux A."/>
            <person name="Dominguez V."/>
            <person name="Anthouard V."/>
            <person name="Bally P."/>
            <person name="Bourras S."/>
            <person name="Cozijnsen A.J."/>
            <person name="Ciuffetti L.M."/>
            <person name="Degrave A."/>
            <person name="Dilmaghani A."/>
            <person name="Duret L."/>
            <person name="Fudal I."/>
            <person name="Goodwin S.B."/>
            <person name="Gout L."/>
            <person name="Glaser N."/>
            <person name="Linglin J."/>
            <person name="Kema G.H.J."/>
            <person name="Lapalu N."/>
            <person name="Lawrence C.B."/>
            <person name="May K."/>
            <person name="Meyer M."/>
            <person name="Ollivier B."/>
            <person name="Poulain J."/>
            <person name="Schoch C.L."/>
            <person name="Simon A."/>
            <person name="Spatafora J.W."/>
            <person name="Stachowiak A."/>
            <person name="Turgeon B.G."/>
            <person name="Tyler B.M."/>
            <person name="Vincent D."/>
            <person name="Weissenbach J."/>
            <person name="Amselem J."/>
            <person name="Quesneville H."/>
            <person name="Oliver R.P."/>
            <person name="Wincker P."/>
            <person name="Balesdent M.-H."/>
            <person name="Howlett B.J."/>
        </authorList>
    </citation>
    <scope>NUCLEOTIDE SEQUENCE [LARGE SCALE GENOMIC DNA]</scope>
    <source>
        <strain evidence="12">JN3 / isolate v23.1.3 / race Av1-4-5-6-7-8</strain>
    </source>
</reference>
<dbReference type="Pfam" id="PF02919">
    <property type="entry name" value="Topoisom_I_N"/>
    <property type="match status" value="1"/>
</dbReference>
<evidence type="ECO:0000256" key="4">
    <source>
        <dbReference type="ARBA" id="ARBA00023125"/>
    </source>
</evidence>
<dbReference type="InterPro" id="IPR025834">
    <property type="entry name" value="TopoI_C_dom"/>
</dbReference>
<dbReference type="GO" id="GO:0006357">
    <property type="term" value="P:regulation of transcription by RNA polymerase II"/>
    <property type="evidence" value="ECO:0007669"/>
    <property type="project" value="EnsemblFungi"/>
</dbReference>
<keyword evidence="3 6" id="KW-0799">Topoisomerase</keyword>
<dbReference type="PRINTS" id="PR00416">
    <property type="entry name" value="EUTPISMRASEI"/>
</dbReference>
<dbReference type="GeneID" id="13281884"/>
<protein>
    <recommendedName>
        <fullName evidence="7">DNA topoisomerase I</fullName>
        <ecNumber evidence="7">5.6.2.1</ecNumber>
    </recommendedName>
    <alternativeName>
        <fullName evidence="7">DNA topoisomerase 1</fullName>
    </alternativeName>
</protein>
<dbReference type="FunFam" id="1.10.132.10:FF:000003">
    <property type="entry name" value="DNA topoisomerase I"/>
    <property type="match status" value="1"/>
</dbReference>
<dbReference type="InterPro" id="IPR014727">
    <property type="entry name" value="TopoI_cat_a/b-sub_euk"/>
</dbReference>
<feature type="coiled-coil region" evidence="8">
    <location>
        <begin position="874"/>
        <end position="971"/>
    </location>
</feature>
<dbReference type="GO" id="GO:0000183">
    <property type="term" value="P:rDNA heterochromatin formation"/>
    <property type="evidence" value="ECO:0007669"/>
    <property type="project" value="EnsemblFungi"/>
</dbReference>
<dbReference type="GO" id="GO:0000019">
    <property type="term" value="P:regulation of mitotic recombination"/>
    <property type="evidence" value="ECO:0007669"/>
    <property type="project" value="EnsemblFungi"/>
</dbReference>
<dbReference type="Pfam" id="PF14370">
    <property type="entry name" value="Topo_C_assoc"/>
    <property type="match status" value="1"/>
</dbReference>
<dbReference type="CDD" id="cd00659">
    <property type="entry name" value="Topo_IB_C"/>
    <property type="match status" value="1"/>
</dbReference>
<dbReference type="FunFam" id="3.90.15.10:FF:000002">
    <property type="entry name" value="DNA topoisomerase I"/>
    <property type="match status" value="1"/>
</dbReference>
<dbReference type="GO" id="GO:0005730">
    <property type="term" value="C:nucleolus"/>
    <property type="evidence" value="ECO:0007669"/>
    <property type="project" value="EnsemblFungi"/>
</dbReference>
<dbReference type="PROSITE" id="PS52038">
    <property type="entry name" value="TOPO_IB_2"/>
    <property type="match status" value="1"/>
</dbReference>
<dbReference type="InterPro" id="IPR051062">
    <property type="entry name" value="Topoisomerase_IB"/>
</dbReference>
<dbReference type="InterPro" id="IPR008336">
    <property type="entry name" value="TopoI_DNA-bd_euk"/>
</dbReference>
<comment type="catalytic activity">
    <reaction evidence="1 6 7">
        <text>ATP-independent breakage of single-stranded DNA, followed by passage and rejoining.</text>
        <dbReference type="EC" id="5.6.2.1"/>
    </reaction>
</comment>
<dbReference type="EC" id="5.6.2.1" evidence="7"/>
<dbReference type="InterPro" id="IPR013034">
    <property type="entry name" value="DNA_topo_DNA_db_N_dom1"/>
</dbReference>
<dbReference type="Pfam" id="PF01028">
    <property type="entry name" value="Topoisom_I"/>
    <property type="match status" value="1"/>
</dbReference>
<dbReference type="GO" id="GO:0003677">
    <property type="term" value="F:DNA binding"/>
    <property type="evidence" value="ECO:0007669"/>
    <property type="project" value="UniProtKB-UniRule"/>
</dbReference>
<dbReference type="Proteomes" id="UP000002668">
    <property type="component" value="Genome"/>
</dbReference>
<feature type="active site" description="O-(3'-phospho-DNA)-tyrosine intermediate" evidence="6">
    <location>
        <position position="983"/>
    </location>
</feature>
<dbReference type="FunFam" id="2.170.11.10:FF:000001">
    <property type="entry name" value="DNA topoisomerase I"/>
    <property type="match status" value="1"/>
</dbReference>
<keyword evidence="12" id="KW-1185">Reference proteome</keyword>
<dbReference type="AlphaFoldDB" id="E4ZXG5"/>
<feature type="compositionally biased region" description="Polar residues" evidence="9">
    <location>
        <begin position="191"/>
        <end position="202"/>
    </location>
</feature>
<dbReference type="VEuPathDB" id="FungiDB:LEMA_P025270.1"/>
<dbReference type="EMBL" id="FP929127">
    <property type="protein sequence ID" value="CBX95375.1"/>
    <property type="molecule type" value="Genomic_DNA"/>
</dbReference>
<dbReference type="Gene3D" id="3.90.15.10">
    <property type="entry name" value="Topoisomerase I, Chain A, domain 3"/>
    <property type="match status" value="1"/>
</dbReference>
<evidence type="ECO:0000256" key="3">
    <source>
        <dbReference type="ARBA" id="ARBA00023029"/>
    </source>
</evidence>
<dbReference type="Gene3D" id="1.10.132.10">
    <property type="match status" value="1"/>
</dbReference>
<dbReference type="FunCoup" id="E4ZXG5">
    <property type="interactions" value="708"/>
</dbReference>
<evidence type="ECO:0000313" key="11">
    <source>
        <dbReference type="EMBL" id="CBX95375.1"/>
    </source>
</evidence>
<evidence type="ECO:0000256" key="2">
    <source>
        <dbReference type="ARBA" id="ARBA00006645"/>
    </source>
</evidence>
<dbReference type="Gene3D" id="1.10.10.41">
    <property type="entry name" value="Yeast DNA topoisomerase - domain 1"/>
    <property type="match status" value="1"/>
</dbReference>
<dbReference type="InterPro" id="IPR013500">
    <property type="entry name" value="TopoI_cat_euk"/>
</dbReference>
<dbReference type="GO" id="GO:0007097">
    <property type="term" value="P:nuclear migration"/>
    <property type="evidence" value="ECO:0007669"/>
    <property type="project" value="EnsemblFungi"/>
</dbReference>
<gene>
    <name evidence="11" type="ORF">LEMA_P025270.1</name>
</gene>
<feature type="compositionally biased region" description="Basic residues" evidence="9">
    <location>
        <begin position="308"/>
        <end position="319"/>
    </location>
</feature>
<evidence type="ECO:0000256" key="8">
    <source>
        <dbReference type="SAM" id="Coils"/>
    </source>
</evidence>
<dbReference type="InterPro" id="IPR013030">
    <property type="entry name" value="DNA_topo_DNA_db_N_dom2"/>
</dbReference>
<dbReference type="GO" id="GO:0006368">
    <property type="term" value="P:transcription elongation by RNA polymerase II"/>
    <property type="evidence" value="ECO:0007669"/>
    <property type="project" value="EnsemblFungi"/>
</dbReference>
<feature type="compositionally biased region" description="Acidic residues" evidence="9">
    <location>
        <begin position="367"/>
        <end position="379"/>
    </location>
</feature>
<dbReference type="InterPro" id="IPR014711">
    <property type="entry name" value="TopoI_cat_a-hlx-sub_euk"/>
</dbReference>
<keyword evidence="8" id="KW-0175">Coiled coil</keyword>
<dbReference type="OrthoDB" id="47179at2759"/>
<dbReference type="GO" id="GO:0003917">
    <property type="term" value="F:DNA topoisomerase type I (single strand cut, ATP-independent) activity"/>
    <property type="evidence" value="ECO:0007669"/>
    <property type="project" value="UniProtKB-UniRule"/>
</dbReference>
<evidence type="ECO:0000313" key="12">
    <source>
        <dbReference type="Proteomes" id="UP000002668"/>
    </source>
</evidence>
<feature type="compositionally biased region" description="Basic and acidic residues" evidence="9">
    <location>
        <begin position="134"/>
        <end position="148"/>
    </location>
</feature>
<dbReference type="GO" id="GO:0009303">
    <property type="term" value="P:rRNA transcription"/>
    <property type="evidence" value="ECO:0007669"/>
    <property type="project" value="EnsemblFungi"/>
</dbReference>
<dbReference type="eggNOG" id="KOG0981">
    <property type="taxonomic scope" value="Eukaryota"/>
</dbReference>
<evidence type="ECO:0000256" key="9">
    <source>
        <dbReference type="SAM" id="MobiDB-lite"/>
    </source>
</evidence>
<dbReference type="PANTHER" id="PTHR10290:SF3">
    <property type="entry name" value="DNA TOPOISOMERASE 1"/>
    <property type="match status" value="1"/>
</dbReference>
<dbReference type="FunFam" id="1.10.10.41:FF:000001">
    <property type="entry name" value="DNA topoisomerase I"/>
    <property type="match status" value="1"/>
</dbReference>
<feature type="region of interest" description="Disordered" evidence="9">
    <location>
        <begin position="113"/>
        <end position="385"/>
    </location>
</feature>
<name>E4ZXG5_LEPMJ</name>
<dbReference type="GO" id="GO:0006265">
    <property type="term" value="P:DNA topological change"/>
    <property type="evidence" value="ECO:0007669"/>
    <property type="project" value="UniProtKB-UniRule"/>
</dbReference>
<comment type="function">
    <text evidence="7">Releases the supercoiling and torsional tension of DNA introduced during the DNA replication and transcription by transiently cleaving and rejoining one strand of the DNA duplex. Introduces a single-strand break via transesterification at the specific target site 5'-[CT]CCTTp site in duplex DNA. The scissile phosphodiester is attacked by the catalytic tyrosine of the enzyme, resulting in the formation of a DNA-(3'-phosphotyrosyl)-enzyme intermediate and the expulsion of a 5'-OH DNA strand. The free DNA strand then undergoes passage around the unbroken strand thus removing DNA supercoils. Finally, in the religation step, the DNA 5'-OH attacks the covalent intermediate to expel the active-site tyrosine and restore the DNA phosphodiester backbone.</text>
</comment>
<dbReference type="InterPro" id="IPR036202">
    <property type="entry name" value="TopoI_DNA-bd_euk_N_sf"/>
</dbReference>